<protein>
    <submittedName>
        <fullName evidence="2">Putative transcriptional regulator</fullName>
    </submittedName>
</protein>
<feature type="domain" description="Winged helix-turn-helix transcription repressor HrcA DNA-binding" evidence="1">
    <location>
        <begin position="14"/>
        <end position="90"/>
    </location>
</feature>
<dbReference type="KEGG" id="hara:AArcS_2215"/>
<dbReference type="InterPro" id="IPR005104">
    <property type="entry name" value="WHTH_HrcA_DNA-bd"/>
</dbReference>
<evidence type="ECO:0000259" key="1">
    <source>
        <dbReference type="Pfam" id="PF03444"/>
    </source>
</evidence>
<dbReference type="RefSeq" id="WP_238477464.1">
    <property type="nucleotide sequence ID" value="NZ_CP064786.1"/>
</dbReference>
<dbReference type="SUPFAM" id="SSF46785">
    <property type="entry name" value="Winged helix' DNA-binding domain"/>
    <property type="match status" value="1"/>
</dbReference>
<sequence>MSVLDSSRSPGPIELTTSQETVLQELARQYHQHGEPVKGKEIGERIGRCAGTVRNQMQSLKRLGLVEGVPGPDGGYEPTTKTLEILGMKSPEKGTIVPVFKNGDPVKDASVIRIDMSAVYHPTTCRAELQVTGEVDTFERGDRITVGPMPVSGLRLTGTFSGTDSTGTKLMVSIEEMDTE</sequence>
<dbReference type="GO" id="GO:0006355">
    <property type="term" value="P:regulation of DNA-templated transcription"/>
    <property type="evidence" value="ECO:0007669"/>
    <property type="project" value="InterPro"/>
</dbReference>
<dbReference type="AlphaFoldDB" id="A0A897MSF9"/>
<accession>A0A897MSF9</accession>
<reference evidence="2" key="1">
    <citation type="submission" date="2020-11" db="EMBL/GenBank/DDBJ databases">
        <title>Carbohydrate-dependent, anaerobic sulfur respiration: A novel catabolism in halophilic archaea.</title>
        <authorList>
            <person name="Sorokin D.Y."/>
            <person name="Messina E."/>
            <person name="Smedile F."/>
            <person name="La Cono V."/>
            <person name="Hallsworth J.E."/>
            <person name="Yakimov M.M."/>
        </authorList>
    </citation>
    <scope>NUCLEOTIDE SEQUENCE</scope>
    <source>
        <strain evidence="2">AArc-S</strain>
    </source>
</reference>
<dbReference type="GO" id="GO:0003677">
    <property type="term" value="F:DNA binding"/>
    <property type="evidence" value="ECO:0007669"/>
    <property type="project" value="InterPro"/>
</dbReference>
<dbReference type="GeneID" id="70685591"/>
<dbReference type="Pfam" id="PF03444">
    <property type="entry name" value="WHD_HrcA"/>
    <property type="match status" value="1"/>
</dbReference>
<evidence type="ECO:0000313" key="2">
    <source>
        <dbReference type="EMBL" id="QSG03412.1"/>
    </source>
</evidence>
<dbReference type="EMBL" id="CP064786">
    <property type="protein sequence ID" value="QSG03412.1"/>
    <property type="molecule type" value="Genomic_DNA"/>
</dbReference>
<name>A0A897MSF9_9EURY</name>
<keyword evidence="3" id="KW-1185">Reference proteome</keyword>
<evidence type="ECO:0000313" key="3">
    <source>
        <dbReference type="Proteomes" id="UP000663586"/>
    </source>
</evidence>
<proteinExistence type="predicted"/>
<dbReference type="Proteomes" id="UP000663586">
    <property type="component" value="Chromosome"/>
</dbReference>
<dbReference type="InterPro" id="IPR036390">
    <property type="entry name" value="WH_DNA-bd_sf"/>
</dbReference>
<dbReference type="InterPro" id="IPR036388">
    <property type="entry name" value="WH-like_DNA-bd_sf"/>
</dbReference>
<gene>
    <name evidence="2" type="ORF">AArcS_2215</name>
</gene>
<organism evidence="2 3">
    <name type="scientific">Natranaeroarchaeum sulfidigenes</name>
    <dbReference type="NCBI Taxonomy" id="2784880"/>
    <lineage>
        <taxon>Archaea</taxon>
        <taxon>Methanobacteriati</taxon>
        <taxon>Methanobacteriota</taxon>
        <taxon>Stenosarchaea group</taxon>
        <taxon>Halobacteria</taxon>
        <taxon>Halobacteriales</taxon>
        <taxon>Natronoarchaeaceae</taxon>
        <taxon>Natranaeroarchaeum</taxon>
    </lineage>
</organism>
<dbReference type="Gene3D" id="1.10.10.10">
    <property type="entry name" value="Winged helix-like DNA-binding domain superfamily/Winged helix DNA-binding domain"/>
    <property type="match status" value="1"/>
</dbReference>